<dbReference type="Proteomes" id="UP000265520">
    <property type="component" value="Unassembled WGS sequence"/>
</dbReference>
<name>A0A392VJ08_9FABA</name>
<proteinExistence type="predicted"/>
<organism evidence="1 2">
    <name type="scientific">Trifolium medium</name>
    <dbReference type="NCBI Taxonomy" id="97028"/>
    <lineage>
        <taxon>Eukaryota</taxon>
        <taxon>Viridiplantae</taxon>
        <taxon>Streptophyta</taxon>
        <taxon>Embryophyta</taxon>
        <taxon>Tracheophyta</taxon>
        <taxon>Spermatophyta</taxon>
        <taxon>Magnoliopsida</taxon>
        <taxon>eudicotyledons</taxon>
        <taxon>Gunneridae</taxon>
        <taxon>Pentapetalae</taxon>
        <taxon>rosids</taxon>
        <taxon>fabids</taxon>
        <taxon>Fabales</taxon>
        <taxon>Fabaceae</taxon>
        <taxon>Papilionoideae</taxon>
        <taxon>50 kb inversion clade</taxon>
        <taxon>NPAAA clade</taxon>
        <taxon>Hologalegina</taxon>
        <taxon>IRL clade</taxon>
        <taxon>Trifolieae</taxon>
        <taxon>Trifolium</taxon>
    </lineage>
</organism>
<feature type="non-terminal residue" evidence="1">
    <location>
        <position position="1"/>
    </location>
</feature>
<sequence>EGAKMEKLAAVAIEAQKVKLDKLAREGIQHYSDGLAVQKRVEHLASDKEMLQ</sequence>
<keyword evidence="2" id="KW-1185">Reference proteome</keyword>
<evidence type="ECO:0000313" key="1">
    <source>
        <dbReference type="EMBL" id="MCI86785.1"/>
    </source>
</evidence>
<dbReference type="EMBL" id="LXQA011149415">
    <property type="protein sequence ID" value="MCI86785.1"/>
    <property type="molecule type" value="Genomic_DNA"/>
</dbReference>
<accession>A0A392VJ08</accession>
<protein>
    <submittedName>
        <fullName evidence="1">Uncharacterized protein</fullName>
    </submittedName>
</protein>
<feature type="non-terminal residue" evidence="1">
    <location>
        <position position="52"/>
    </location>
</feature>
<comment type="caution">
    <text evidence="1">The sequence shown here is derived from an EMBL/GenBank/DDBJ whole genome shotgun (WGS) entry which is preliminary data.</text>
</comment>
<evidence type="ECO:0000313" key="2">
    <source>
        <dbReference type="Proteomes" id="UP000265520"/>
    </source>
</evidence>
<dbReference type="AlphaFoldDB" id="A0A392VJ08"/>
<reference evidence="1 2" key="1">
    <citation type="journal article" date="2018" name="Front. Plant Sci.">
        <title>Red Clover (Trifolium pratense) and Zigzag Clover (T. medium) - A Picture of Genomic Similarities and Differences.</title>
        <authorList>
            <person name="Dluhosova J."/>
            <person name="Istvanek J."/>
            <person name="Nedelnik J."/>
            <person name="Repkova J."/>
        </authorList>
    </citation>
    <scope>NUCLEOTIDE SEQUENCE [LARGE SCALE GENOMIC DNA]</scope>
    <source>
        <strain evidence="2">cv. 10/8</strain>
        <tissue evidence="1">Leaf</tissue>
    </source>
</reference>